<evidence type="ECO:0000256" key="6">
    <source>
        <dbReference type="ARBA" id="ARBA00023125"/>
    </source>
</evidence>
<dbReference type="Pfam" id="PF14370">
    <property type="entry name" value="Topo_C_assoc"/>
    <property type="match status" value="1"/>
</dbReference>
<feature type="compositionally biased region" description="Polar residues" evidence="11">
    <location>
        <begin position="180"/>
        <end position="197"/>
    </location>
</feature>
<dbReference type="GO" id="GO:0007059">
    <property type="term" value="P:chromosome segregation"/>
    <property type="evidence" value="ECO:0007669"/>
    <property type="project" value="TreeGrafter"/>
</dbReference>
<dbReference type="CDD" id="cd00660">
    <property type="entry name" value="Topoisomer_IB_N"/>
    <property type="match status" value="1"/>
</dbReference>
<gene>
    <name evidence="13" type="ORF">AB1Y20_000763</name>
</gene>
<feature type="compositionally biased region" description="Basic and acidic residues" evidence="11">
    <location>
        <begin position="53"/>
        <end position="64"/>
    </location>
</feature>
<evidence type="ECO:0000256" key="11">
    <source>
        <dbReference type="SAM" id="MobiDB-lite"/>
    </source>
</evidence>
<comment type="catalytic activity">
    <reaction evidence="1 9">
        <text>ATP-independent breakage of single-stranded DNA, followed by passage and rejoining.</text>
        <dbReference type="EC" id="5.6.2.1"/>
    </reaction>
</comment>
<dbReference type="Proteomes" id="UP001515480">
    <property type="component" value="Unassembled WGS sequence"/>
</dbReference>
<dbReference type="InterPro" id="IPR036202">
    <property type="entry name" value="TopoI_DNA-bd_euk_N_sf"/>
</dbReference>
<feature type="coiled-coil region" evidence="10">
    <location>
        <begin position="650"/>
        <end position="696"/>
    </location>
</feature>
<comment type="caution">
    <text evidence="13">The sequence shown here is derived from an EMBL/GenBank/DDBJ whole genome shotgun (WGS) entry which is preliminary data.</text>
</comment>
<evidence type="ECO:0000256" key="1">
    <source>
        <dbReference type="ARBA" id="ARBA00000213"/>
    </source>
</evidence>
<name>A0AB34KAH0_PRYPA</name>
<keyword evidence="6 9" id="KW-0238">DNA-binding</keyword>
<evidence type="ECO:0000256" key="10">
    <source>
        <dbReference type="SAM" id="Coils"/>
    </source>
</evidence>
<dbReference type="InterPro" id="IPR013034">
    <property type="entry name" value="DNA_topo_DNA_db_N_dom1"/>
</dbReference>
<dbReference type="Gene3D" id="3.90.15.10">
    <property type="entry name" value="Topoisomerase I, Chain A, domain 3"/>
    <property type="match status" value="1"/>
</dbReference>
<dbReference type="GO" id="GO:0006260">
    <property type="term" value="P:DNA replication"/>
    <property type="evidence" value="ECO:0007669"/>
    <property type="project" value="TreeGrafter"/>
</dbReference>
<feature type="domain" description="DNA topoisomerase I eukaryotic-type" evidence="12">
    <location>
        <begin position="356"/>
        <end position="722"/>
    </location>
</feature>
<dbReference type="Pfam" id="PF02919">
    <property type="entry name" value="Topoisom_I_N"/>
    <property type="match status" value="1"/>
</dbReference>
<evidence type="ECO:0000256" key="8">
    <source>
        <dbReference type="ARBA" id="ARBA00033297"/>
    </source>
</evidence>
<evidence type="ECO:0000256" key="2">
    <source>
        <dbReference type="ARBA" id="ARBA00006645"/>
    </source>
</evidence>
<organism evidence="13 14">
    <name type="scientific">Prymnesium parvum</name>
    <name type="common">Toxic golden alga</name>
    <dbReference type="NCBI Taxonomy" id="97485"/>
    <lineage>
        <taxon>Eukaryota</taxon>
        <taxon>Haptista</taxon>
        <taxon>Haptophyta</taxon>
        <taxon>Prymnesiophyceae</taxon>
        <taxon>Prymnesiales</taxon>
        <taxon>Prymnesiaceae</taxon>
        <taxon>Prymnesium</taxon>
    </lineage>
</organism>
<feature type="compositionally biased region" description="Low complexity" evidence="11">
    <location>
        <begin position="158"/>
        <end position="170"/>
    </location>
</feature>
<dbReference type="Gene3D" id="2.170.11.10">
    <property type="entry name" value="DNA Topoisomerase I, domain 2"/>
    <property type="match status" value="1"/>
</dbReference>
<feature type="compositionally biased region" description="Basic and acidic residues" evidence="11">
    <location>
        <begin position="106"/>
        <end position="117"/>
    </location>
</feature>
<dbReference type="AlphaFoldDB" id="A0AB34KAH0"/>
<dbReference type="GO" id="GO:0006265">
    <property type="term" value="P:DNA topological change"/>
    <property type="evidence" value="ECO:0007669"/>
    <property type="project" value="UniProtKB-UniRule"/>
</dbReference>
<dbReference type="Pfam" id="PF01028">
    <property type="entry name" value="Topoisom_I"/>
    <property type="match status" value="1"/>
</dbReference>
<feature type="compositionally biased region" description="Basic and acidic residues" evidence="11">
    <location>
        <begin position="86"/>
        <end position="96"/>
    </location>
</feature>
<dbReference type="EC" id="5.6.2.1" evidence="3"/>
<dbReference type="InterPro" id="IPR001631">
    <property type="entry name" value="TopoI"/>
</dbReference>
<dbReference type="PANTHER" id="PTHR10290">
    <property type="entry name" value="DNA TOPOISOMERASE I"/>
    <property type="match status" value="1"/>
</dbReference>
<dbReference type="InterPro" id="IPR011010">
    <property type="entry name" value="DNA_brk_join_enz"/>
</dbReference>
<comment type="similarity">
    <text evidence="2 9">Belongs to the type IB topoisomerase family.</text>
</comment>
<keyword evidence="7 9" id="KW-0413">Isomerase</keyword>
<evidence type="ECO:0000256" key="3">
    <source>
        <dbReference type="ARBA" id="ARBA00012891"/>
    </source>
</evidence>
<dbReference type="InterPro" id="IPR013499">
    <property type="entry name" value="TopoI_euk"/>
</dbReference>
<dbReference type="GO" id="GO:0005730">
    <property type="term" value="C:nucleolus"/>
    <property type="evidence" value="ECO:0007669"/>
    <property type="project" value="TreeGrafter"/>
</dbReference>
<feature type="active site" description="O-(3'-phospho-DNA)-tyrosine intermediate" evidence="9">
    <location>
        <position position="708"/>
    </location>
</feature>
<dbReference type="InterPro" id="IPR051062">
    <property type="entry name" value="Topoisomerase_IB"/>
</dbReference>
<evidence type="ECO:0000256" key="9">
    <source>
        <dbReference type="PROSITE-ProRule" id="PRU01382"/>
    </source>
</evidence>
<evidence type="ECO:0000259" key="12">
    <source>
        <dbReference type="SMART" id="SM00435"/>
    </source>
</evidence>
<feature type="region of interest" description="Disordered" evidence="11">
    <location>
        <begin position="1"/>
        <end position="200"/>
    </location>
</feature>
<reference evidence="13 14" key="1">
    <citation type="journal article" date="2024" name="Science">
        <title>Giant polyketide synthase enzymes in the biosynthesis of giant marine polyether toxins.</title>
        <authorList>
            <person name="Fallon T.R."/>
            <person name="Shende V.V."/>
            <person name="Wierzbicki I.H."/>
            <person name="Pendleton A.L."/>
            <person name="Watervoot N.F."/>
            <person name="Auber R.P."/>
            <person name="Gonzalez D.J."/>
            <person name="Wisecaver J.H."/>
            <person name="Moore B.S."/>
        </authorList>
    </citation>
    <scope>NUCLEOTIDE SEQUENCE [LARGE SCALE GENOMIC DNA]</scope>
    <source>
        <strain evidence="13 14">12B1</strain>
    </source>
</reference>
<dbReference type="PRINTS" id="PR00416">
    <property type="entry name" value="EUTPISMRASEI"/>
</dbReference>
<dbReference type="PROSITE" id="PS52038">
    <property type="entry name" value="TOPO_IB_2"/>
    <property type="match status" value="1"/>
</dbReference>
<keyword evidence="10" id="KW-0175">Coiled coil</keyword>
<proteinExistence type="inferred from homology"/>
<feature type="compositionally biased region" description="Acidic residues" evidence="11">
    <location>
        <begin position="128"/>
        <end position="144"/>
    </location>
</feature>
<keyword evidence="5 9" id="KW-0799">Topoisomerase</keyword>
<dbReference type="InterPro" id="IPR013500">
    <property type="entry name" value="TopoI_cat_euk"/>
</dbReference>
<dbReference type="SUPFAM" id="SSF56741">
    <property type="entry name" value="Eukaryotic DNA topoisomerase I, N-terminal DNA-binding fragment"/>
    <property type="match status" value="1"/>
</dbReference>
<evidence type="ECO:0000256" key="4">
    <source>
        <dbReference type="ARBA" id="ARBA00019632"/>
    </source>
</evidence>
<dbReference type="GO" id="GO:0003917">
    <property type="term" value="F:DNA topoisomerase type I (single strand cut, ATP-independent) activity"/>
    <property type="evidence" value="ECO:0007669"/>
    <property type="project" value="UniProtKB-UniRule"/>
</dbReference>
<dbReference type="Gene3D" id="1.10.132.10">
    <property type="match status" value="1"/>
</dbReference>
<evidence type="ECO:0000256" key="7">
    <source>
        <dbReference type="ARBA" id="ARBA00023235"/>
    </source>
</evidence>
<dbReference type="InterPro" id="IPR014711">
    <property type="entry name" value="TopoI_cat_a-hlx-sub_euk"/>
</dbReference>
<dbReference type="EMBL" id="JBGBPQ010000001">
    <property type="protein sequence ID" value="KAL1529831.1"/>
    <property type="molecule type" value="Genomic_DNA"/>
</dbReference>
<dbReference type="GO" id="GO:0003677">
    <property type="term" value="F:DNA binding"/>
    <property type="evidence" value="ECO:0007669"/>
    <property type="project" value="UniProtKB-UniRule"/>
</dbReference>
<dbReference type="InterPro" id="IPR025834">
    <property type="entry name" value="TopoI_C_dom"/>
</dbReference>
<dbReference type="InterPro" id="IPR013030">
    <property type="entry name" value="DNA_topo_DNA_db_N_dom2"/>
</dbReference>
<dbReference type="InterPro" id="IPR008336">
    <property type="entry name" value="TopoI_DNA-bd_euk"/>
</dbReference>
<keyword evidence="14" id="KW-1185">Reference proteome</keyword>
<evidence type="ECO:0000313" key="14">
    <source>
        <dbReference type="Proteomes" id="UP001515480"/>
    </source>
</evidence>
<evidence type="ECO:0000256" key="5">
    <source>
        <dbReference type="ARBA" id="ARBA00023029"/>
    </source>
</evidence>
<sequence>MSDSDSDEEDGLSLSQRMVKLQQPLKSEPRVATSNGRKEDSSSDDDTPLAMKKTSEALKRKDSPVKSSSPAAKKIKPEPRASQAETKGKVKEETKVKVGANAKPSTEPKVESKPKKEQKAKKSAVPSDSDEDEEEDDDDDDDSDGSYNEKPSKKSSGKAKATSKPAPKAMAKQKRDGEQHGSNGNDHAAQHGSSSNAAWWEDDEVQWKRGEKKWTTLEHNGVLFPPLYEPHGKTFKYAREKVELTPAQEEVATMFAAMISTDYAKKEVFRRNFMESWKPLLKTTGLHKKITDLSKCDFSAIVAHLEALQAAKKDMTAEQKKKAKAEKDALEANFMYAVVDGQREKLGNFRVEPPGLFRGRGEHPKMGQLKARIMPEDVTLNLGENAPVPPVPDIGDGKAHKWGGVEHKDTVTWLAKWKDSINGEDKCVWLAANSSWKGKSDMAKYEKARELKQHIEKVRADYTAGFRSSDKEVQQRSVAVYLIDRLALRVGNEKNTDEEADTVGCCSLRVEHVKMDSCAENQLHLNFLGKDSITYDNTTDILPEVYQLIKKFMKSKKPEEELFDLVQPAELNDYFKQVMPGLSAKVFRTYNASITLCSELQKTADQVTPQQRQKEGDVNALYNYYQIANKNVAELCNHQKATPASHGAALAKMDEKIAKVTAEYQEARKAKNSTKMDSISKRLEKLKAERATKDELKNVSLGTSKINYNDPRITIAWCKRFDVPIQKPFPKTLLAKFAWAMGVEPDYKF</sequence>
<dbReference type="SUPFAM" id="SSF56349">
    <property type="entry name" value="DNA breaking-rejoining enzymes"/>
    <property type="match status" value="1"/>
</dbReference>
<dbReference type="SMART" id="SM00435">
    <property type="entry name" value="TOPEUc"/>
    <property type="match status" value="1"/>
</dbReference>
<dbReference type="PANTHER" id="PTHR10290:SF3">
    <property type="entry name" value="DNA TOPOISOMERASE 1"/>
    <property type="match status" value="1"/>
</dbReference>
<dbReference type="GO" id="GO:0005694">
    <property type="term" value="C:chromosome"/>
    <property type="evidence" value="ECO:0007669"/>
    <property type="project" value="InterPro"/>
</dbReference>
<dbReference type="InterPro" id="IPR014727">
    <property type="entry name" value="TopoI_cat_a/b-sub_euk"/>
</dbReference>
<feature type="compositionally biased region" description="Acidic residues" evidence="11">
    <location>
        <begin position="1"/>
        <end position="11"/>
    </location>
</feature>
<dbReference type="Gene3D" id="1.10.10.41">
    <property type="entry name" value="Yeast DNA topoisomerase - domain 1"/>
    <property type="match status" value="1"/>
</dbReference>
<evidence type="ECO:0000313" key="13">
    <source>
        <dbReference type="EMBL" id="KAL1529831.1"/>
    </source>
</evidence>
<protein>
    <recommendedName>
        <fullName evidence="4">DNA topoisomerase 1</fullName>
        <ecNumber evidence="3">5.6.2.1</ecNumber>
    </recommendedName>
    <alternativeName>
        <fullName evidence="8">DNA topoisomerase I</fullName>
    </alternativeName>
</protein>
<accession>A0AB34KAH0</accession>